<evidence type="ECO:0000313" key="4">
    <source>
        <dbReference type="Proteomes" id="UP001054857"/>
    </source>
</evidence>
<feature type="compositionally biased region" description="Low complexity" evidence="1">
    <location>
        <begin position="53"/>
        <end position="88"/>
    </location>
</feature>
<feature type="compositionally biased region" description="Basic residues" evidence="1">
    <location>
        <begin position="129"/>
        <end position="142"/>
    </location>
</feature>
<gene>
    <name evidence="2" type="ORF">Agub_g15032</name>
    <name evidence="3" type="ORF">Agub_g15035</name>
</gene>
<dbReference type="PANTHER" id="PTHR45865:SF1">
    <property type="entry name" value="E3 UBIQUITIN-PROTEIN LIGASE SHPRH"/>
    <property type="match status" value="1"/>
</dbReference>
<protein>
    <submittedName>
        <fullName evidence="2">Uncharacterized protein</fullName>
    </submittedName>
</protein>
<evidence type="ECO:0000313" key="3">
    <source>
        <dbReference type="EMBL" id="GFR52460.1"/>
    </source>
</evidence>
<feature type="region of interest" description="Disordered" evidence="1">
    <location>
        <begin position="48"/>
        <end position="143"/>
    </location>
</feature>
<dbReference type="InterPro" id="IPR052583">
    <property type="entry name" value="ATP-helicase/E3_Ub-Ligase"/>
</dbReference>
<comment type="caution">
    <text evidence="2">The sequence shown here is derived from an EMBL/GenBank/DDBJ whole genome shotgun (WGS) entry which is preliminary data.</text>
</comment>
<feature type="compositionally biased region" description="Low complexity" evidence="1">
    <location>
        <begin position="116"/>
        <end position="126"/>
    </location>
</feature>
<keyword evidence="4" id="KW-1185">Reference proteome</keyword>
<reference evidence="2" key="1">
    <citation type="submission" date="2020-08" db="EMBL/GenBank/DDBJ databases">
        <authorList>
            <person name="Yamashita S."/>
            <person name="Nozaki H."/>
        </authorList>
    </citation>
    <scope>NUCLEOTIDE SEQUENCE</scope>
    <source>
        <strain evidence="2">NIES-4017</strain>
    </source>
</reference>
<organism evidence="2 4">
    <name type="scientific">Astrephomene gubernaculifera</name>
    <dbReference type="NCBI Taxonomy" id="47775"/>
    <lineage>
        <taxon>Eukaryota</taxon>
        <taxon>Viridiplantae</taxon>
        <taxon>Chlorophyta</taxon>
        <taxon>core chlorophytes</taxon>
        <taxon>Chlorophyceae</taxon>
        <taxon>CS clade</taxon>
        <taxon>Chlamydomonadales</taxon>
        <taxon>Astrephomenaceae</taxon>
        <taxon>Astrephomene</taxon>
    </lineage>
</organism>
<name>A0AAD3E440_9CHLO</name>
<dbReference type="EMBL" id="BMAR01000064">
    <property type="protein sequence ID" value="GFR52460.1"/>
    <property type="molecule type" value="Genomic_DNA"/>
</dbReference>
<accession>A0AAD3E440</accession>
<sequence>MWRNSKAVQALDHPLPPRTLQEAHLRFSAAEEAFYDVILGETRRAFDEMTSHQRQQQQQQQQDQEQQQQDQQDQEQQQQQQGSQQQQQRPADGPVDLTGDDDPVYQGRDGGHAHATHANGTAAAAGAEKKKHPRTTNRRRRDRGAELVQEAHGELHQLRLACVHPKLTRYWRQMASE</sequence>
<dbReference type="AlphaFoldDB" id="A0AAD3E440"/>
<dbReference type="Proteomes" id="UP001054857">
    <property type="component" value="Unassembled WGS sequence"/>
</dbReference>
<evidence type="ECO:0000256" key="1">
    <source>
        <dbReference type="SAM" id="MobiDB-lite"/>
    </source>
</evidence>
<proteinExistence type="predicted"/>
<dbReference type="EMBL" id="BMAR01000064">
    <property type="protein sequence ID" value="GFR52457.1"/>
    <property type="molecule type" value="Genomic_DNA"/>
</dbReference>
<feature type="non-terminal residue" evidence="2">
    <location>
        <position position="177"/>
    </location>
</feature>
<reference evidence="2 4" key="2">
    <citation type="journal article" date="2021" name="Sci. Rep.">
        <title>Genome sequencing of the multicellular alga Astrephomene provides insights into convergent evolution of germ-soma differentiation.</title>
        <authorList>
            <person name="Yamashita S."/>
            <person name="Yamamoto K."/>
            <person name="Matsuzaki R."/>
            <person name="Suzuki S."/>
            <person name="Yamaguchi H."/>
            <person name="Hirooka S."/>
            <person name="Minakuchi Y."/>
            <person name="Miyagishima S."/>
            <person name="Kawachi M."/>
            <person name="Toyoda A."/>
            <person name="Nozaki H."/>
        </authorList>
    </citation>
    <scope>NUCLEOTIDE SEQUENCE [LARGE SCALE GENOMIC DNA]</scope>
    <source>
        <strain evidence="2 4">NIES-4017</strain>
    </source>
</reference>
<evidence type="ECO:0000313" key="2">
    <source>
        <dbReference type="EMBL" id="GFR52457.1"/>
    </source>
</evidence>
<dbReference type="PANTHER" id="PTHR45865">
    <property type="entry name" value="E3 UBIQUITIN-PROTEIN LIGASE SHPRH FAMILY MEMBER"/>
    <property type="match status" value="1"/>
</dbReference>